<name>A0A4Z1NS73_9PEZI</name>
<dbReference type="AlphaFoldDB" id="A0A4Z1NS73"/>
<evidence type="ECO:0000313" key="1">
    <source>
        <dbReference type="EMBL" id="TID16027.1"/>
    </source>
</evidence>
<proteinExistence type="predicted"/>
<accession>A0A4Z1NS73</accession>
<comment type="caution">
    <text evidence="1">The sequence shown here is derived from an EMBL/GenBank/DDBJ whole genome shotgun (WGS) entry which is preliminary data.</text>
</comment>
<protein>
    <submittedName>
        <fullName evidence="1">Uncharacterized protein</fullName>
    </submittedName>
</protein>
<keyword evidence="2" id="KW-1185">Reference proteome</keyword>
<sequence>MIAFVCFLKQRFADGCTEEVGQTAPVVYRSRVTQMVTKPGLTSQYHVDETSSCLVVHTESYMVRKCKQSILSHFTTHVPLAASRRLIFPRCKAAGRPLVLSRKGFRQEQAIKYRVSVVQVVPLSFRTPENPSRTRLTDAMCAGLCNTIALVFSSQT</sequence>
<reference evidence="1 2" key="1">
    <citation type="submission" date="2019-04" db="EMBL/GenBank/DDBJ databases">
        <title>High contiguity whole genome sequence and gene annotation resource for two Venturia nashicola isolates.</title>
        <authorList>
            <person name="Prokchorchik M."/>
            <person name="Won K."/>
            <person name="Lee Y."/>
            <person name="Choi E.D."/>
            <person name="Segonzac C."/>
            <person name="Sohn K.H."/>
        </authorList>
    </citation>
    <scope>NUCLEOTIDE SEQUENCE [LARGE SCALE GENOMIC DNA]</scope>
    <source>
        <strain evidence="1 2">PRI2</strain>
    </source>
</reference>
<evidence type="ECO:0000313" key="2">
    <source>
        <dbReference type="Proteomes" id="UP000298493"/>
    </source>
</evidence>
<gene>
    <name evidence="1" type="ORF">E6O75_ATG09085</name>
</gene>
<dbReference type="Proteomes" id="UP000298493">
    <property type="component" value="Unassembled WGS sequence"/>
</dbReference>
<organism evidence="1 2">
    <name type="scientific">Venturia nashicola</name>
    <dbReference type="NCBI Taxonomy" id="86259"/>
    <lineage>
        <taxon>Eukaryota</taxon>
        <taxon>Fungi</taxon>
        <taxon>Dikarya</taxon>
        <taxon>Ascomycota</taxon>
        <taxon>Pezizomycotina</taxon>
        <taxon>Dothideomycetes</taxon>
        <taxon>Pleosporomycetidae</taxon>
        <taxon>Venturiales</taxon>
        <taxon>Venturiaceae</taxon>
        <taxon>Venturia</taxon>
    </lineage>
</organism>
<dbReference type="EMBL" id="SNSC02000019">
    <property type="protein sequence ID" value="TID16027.1"/>
    <property type="molecule type" value="Genomic_DNA"/>
</dbReference>